<evidence type="ECO:0000313" key="3">
    <source>
        <dbReference type="EMBL" id="PRD43089.1"/>
    </source>
</evidence>
<comment type="caution">
    <text evidence="3">The sequence shown here is derived from an EMBL/GenBank/DDBJ whole genome shotgun (WGS) entry which is preliminary data.</text>
</comment>
<gene>
    <name evidence="3" type="ORF">C5748_12840</name>
</gene>
<organism evidence="3 4">
    <name type="scientific">Phyllobacterium phragmitis</name>
    <dbReference type="NCBI Taxonomy" id="2670329"/>
    <lineage>
        <taxon>Bacteria</taxon>
        <taxon>Pseudomonadati</taxon>
        <taxon>Pseudomonadota</taxon>
        <taxon>Alphaproteobacteria</taxon>
        <taxon>Hyphomicrobiales</taxon>
        <taxon>Phyllobacteriaceae</taxon>
        <taxon>Phyllobacterium</taxon>
    </lineage>
</organism>
<keyword evidence="2" id="KW-0732">Signal</keyword>
<feature type="region of interest" description="Disordered" evidence="1">
    <location>
        <begin position="88"/>
        <end position="108"/>
    </location>
</feature>
<sequence>MRKFILLTSTSALLGLGLFGANAQGYSGYNAADDFGVSEQNDLPPRLRQYSGGPDIGAITSSTGQSRMTAPYHVPALPSGMDRAYRGYNAADDFGPSEQNDLPFRFRR</sequence>
<accession>A0A2S9IRF1</accession>
<feature type="region of interest" description="Disordered" evidence="1">
    <location>
        <begin position="40"/>
        <end position="72"/>
    </location>
</feature>
<name>A0A2S9IRF1_9HYPH</name>
<evidence type="ECO:0008006" key="5">
    <source>
        <dbReference type="Google" id="ProtNLM"/>
    </source>
</evidence>
<feature type="signal peptide" evidence="2">
    <location>
        <begin position="1"/>
        <end position="23"/>
    </location>
</feature>
<keyword evidence="4" id="KW-1185">Reference proteome</keyword>
<evidence type="ECO:0000256" key="1">
    <source>
        <dbReference type="SAM" id="MobiDB-lite"/>
    </source>
</evidence>
<dbReference type="Proteomes" id="UP000239434">
    <property type="component" value="Unassembled WGS sequence"/>
</dbReference>
<evidence type="ECO:0000256" key="2">
    <source>
        <dbReference type="SAM" id="SignalP"/>
    </source>
</evidence>
<feature type="compositionally biased region" description="Polar residues" evidence="1">
    <location>
        <begin position="59"/>
        <end position="68"/>
    </location>
</feature>
<protein>
    <recommendedName>
        <fullName evidence="5">BA14K family protein</fullName>
    </recommendedName>
</protein>
<proteinExistence type="predicted"/>
<dbReference type="AlphaFoldDB" id="A0A2S9IRF1"/>
<evidence type="ECO:0000313" key="4">
    <source>
        <dbReference type="Proteomes" id="UP000239434"/>
    </source>
</evidence>
<feature type="chain" id="PRO_5015553635" description="BA14K family protein" evidence="2">
    <location>
        <begin position="24"/>
        <end position="108"/>
    </location>
</feature>
<reference evidence="3 4" key="1">
    <citation type="submission" date="2018-02" db="EMBL/GenBank/DDBJ databases">
        <title>The draft genome of Phyllobacterium sp. 1N-3.</title>
        <authorList>
            <person name="Liu L."/>
            <person name="Li L."/>
            <person name="Zhang X."/>
            <person name="Wang T."/>
            <person name="Liang L."/>
        </authorList>
    </citation>
    <scope>NUCLEOTIDE SEQUENCE [LARGE SCALE GENOMIC DNA]</scope>
    <source>
        <strain evidence="3 4">1N-3</strain>
    </source>
</reference>
<dbReference type="EMBL" id="PVBR01000008">
    <property type="protein sequence ID" value="PRD43089.1"/>
    <property type="molecule type" value="Genomic_DNA"/>
</dbReference>
<dbReference type="RefSeq" id="WP_105742328.1">
    <property type="nucleotide sequence ID" value="NZ_PVBR01000008.1"/>
</dbReference>